<dbReference type="Proteomes" id="UP000606870">
    <property type="component" value="Unassembled WGS sequence"/>
</dbReference>
<dbReference type="PANTHER" id="PTHR32282">
    <property type="entry name" value="BINDING PROTEIN TRANSPEPTIDASE, PUTATIVE-RELATED"/>
    <property type="match status" value="1"/>
</dbReference>
<gene>
    <name evidence="13" type="ORF">H8J70_00965</name>
</gene>
<evidence type="ECO:0000256" key="9">
    <source>
        <dbReference type="ARBA" id="ARBA00044770"/>
    </source>
</evidence>
<comment type="caution">
    <text evidence="13">The sequence shown here is derived from an EMBL/GenBank/DDBJ whole genome shotgun (WGS) entry which is preliminary data.</text>
</comment>
<evidence type="ECO:0000256" key="11">
    <source>
        <dbReference type="SAM" id="SignalP"/>
    </source>
</evidence>
<feature type="chain" id="PRO_5046382965" description="peptidoglycan glycosyltransferase" evidence="11">
    <location>
        <begin position="21"/>
        <end position="257"/>
    </location>
</feature>
<dbReference type="SUPFAM" id="SSF53955">
    <property type="entry name" value="Lysozyme-like"/>
    <property type="match status" value="1"/>
</dbReference>
<keyword evidence="3" id="KW-0328">Glycosyltransferase</keyword>
<evidence type="ECO:0000256" key="10">
    <source>
        <dbReference type="ARBA" id="ARBA00049902"/>
    </source>
</evidence>
<keyword evidence="5" id="KW-0133">Cell shape</keyword>
<dbReference type="InterPro" id="IPR050396">
    <property type="entry name" value="Glycosyltr_51/Transpeptidase"/>
</dbReference>
<evidence type="ECO:0000259" key="12">
    <source>
        <dbReference type="Pfam" id="PF00912"/>
    </source>
</evidence>
<dbReference type="EC" id="2.4.99.28" evidence="9"/>
<evidence type="ECO:0000313" key="14">
    <source>
        <dbReference type="Proteomes" id="UP000606870"/>
    </source>
</evidence>
<name>A0ABR6VGR9_9FIRM</name>
<sequence>MKKKYLFIFVVVFAAFSAWNIISDTPKTRPQTPASKIEQTAPSSSLDAFKEGLYPYLHFRAAMEARRREVATYVSIQNIPKTLQEAVIATEDRRFYEHGAVDPIGIGRAVLVNFTSGETVEGGSSISQQVIKNTFLTPERTLTRKAQELILAFLLEHNYSKDEILEIYLNTAYFGASATGIYEASHIYFGAQPRALSLAQSSLLAGLLQAPSYYNPLENYEAARERQKTVLSLMAEQEYITRNQAEAAFKESLHLRR</sequence>
<evidence type="ECO:0000256" key="1">
    <source>
        <dbReference type="ARBA" id="ARBA00004236"/>
    </source>
</evidence>
<keyword evidence="7" id="KW-0472">Membrane</keyword>
<protein>
    <recommendedName>
        <fullName evidence="9">peptidoglycan glycosyltransferase</fullName>
        <ecNumber evidence="9">2.4.99.28</ecNumber>
    </recommendedName>
</protein>
<feature type="domain" description="Glycosyl transferase family 51" evidence="12">
    <location>
        <begin position="67"/>
        <end position="234"/>
    </location>
</feature>
<evidence type="ECO:0000313" key="13">
    <source>
        <dbReference type="EMBL" id="MBC3535839.1"/>
    </source>
</evidence>
<evidence type="ECO:0000256" key="3">
    <source>
        <dbReference type="ARBA" id="ARBA00022676"/>
    </source>
</evidence>
<keyword evidence="4" id="KW-0808">Transferase</keyword>
<reference evidence="13 14" key="1">
    <citation type="submission" date="2020-08" db="EMBL/GenBank/DDBJ databases">
        <authorList>
            <person name="Liu C."/>
            <person name="Sun Q."/>
        </authorList>
    </citation>
    <scope>NUCLEOTIDE SEQUENCE [LARGE SCALE GENOMIC DNA]</scope>
    <source>
        <strain evidence="13 14">NSJ-59</strain>
    </source>
</reference>
<dbReference type="PANTHER" id="PTHR32282:SF11">
    <property type="entry name" value="PENICILLIN-BINDING PROTEIN 1B"/>
    <property type="match status" value="1"/>
</dbReference>
<evidence type="ECO:0000256" key="8">
    <source>
        <dbReference type="ARBA" id="ARBA00023316"/>
    </source>
</evidence>
<keyword evidence="14" id="KW-1185">Reference proteome</keyword>
<keyword evidence="11" id="KW-0732">Signal</keyword>
<dbReference type="InterPro" id="IPR036950">
    <property type="entry name" value="PBP_transglycosylase"/>
</dbReference>
<evidence type="ECO:0000256" key="7">
    <source>
        <dbReference type="ARBA" id="ARBA00023136"/>
    </source>
</evidence>
<dbReference type="Pfam" id="PF00912">
    <property type="entry name" value="Transgly"/>
    <property type="match status" value="1"/>
</dbReference>
<dbReference type="InterPro" id="IPR023346">
    <property type="entry name" value="Lysozyme-like_dom_sf"/>
</dbReference>
<evidence type="ECO:0000256" key="5">
    <source>
        <dbReference type="ARBA" id="ARBA00022960"/>
    </source>
</evidence>
<comment type="subcellular location">
    <subcellularLocation>
        <location evidence="1">Cell membrane</location>
    </subcellularLocation>
</comment>
<keyword evidence="6" id="KW-0573">Peptidoglycan synthesis</keyword>
<dbReference type="EMBL" id="JACOGK010000002">
    <property type="protein sequence ID" value="MBC3535839.1"/>
    <property type="molecule type" value="Genomic_DNA"/>
</dbReference>
<evidence type="ECO:0000256" key="2">
    <source>
        <dbReference type="ARBA" id="ARBA00022475"/>
    </source>
</evidence>
<keyword evidence="8" id="KW-0961">Cell wall biogenesis/degradation</keyword>
<dbReference type="RefSeq" id="WP_186501892.1">
    <property type="nucleotide sequence ID" value="NZ_JACOGK010000002.1"/>
</dbReference>
<organism evidence="13 14">
    <name type="scientific">Megasphaera hominis</name>
    <dbReference type="NCBI Taxonomy" id="159836"/>
    <lineage>
        <taxon>Bacteria</taxon>
        <taxon>Bacillati</taxon>
        <taxon>Bacillota</taxon>
        <taxon>Negativicutes</taxon>
        <taxon>Veillonellales</taxon>
        <taxon>Veillonellaceae</taxon>
        <taxon>Megasphaera</taxon>
    </lineage>
</organism>
<comment type="catalytic activity">
    <reaction evidence="10">
        <text>[GlcNAc-(1-&gt;4)-Mur2Ac(oyl-L-Ala-gamma-D-Glu-L-Lys-D-Ala-D-Ala)](n)-di-trans,octa-cis-undecaprenyl diphosphate + beta-D-GlcNAc-(1-&gt;4)-Mur2Ac(oyl-L-Ala-gamma-D-Glu-L-Lys-D-Ala-D-Ala)-di-trans,octa-cis-undecaprenyl diphosphate = [GlcNAc-(1-&gt;4)-Mur2Ac(oyl-L-Ala-gamma-D-Glu-L-Lys-D-Ala-D-Ala)](n+1)-di-trans,octa-cis-undecaprenyl diphosphate + di-trans,octa-cis-undecaprenyl diphosphate + H(+)</text>
        <dbReference type="Rhea" id="RHEA:23708"/>
        <dbReference type="Rhea" id="RHEA-COMP:9602"/>
        <dbReference type="Rhea" id="RHEA-COMP:9603"/>
        <dbReference type="ChEBI" id="CHEBI:15378"/>
        <dbReference type="ChEBI" id="CHEBI:58405"/>
        <dbReference type="ChEBI" id="CHEBI:60033"/>
        <dbReference type="ChEBI" id="CHEBI:78435"/>
        <dbReference type="EC" id="2.4.99.28"/>
    </reaction>
</comment>
<proteinExistence type="predicted"/>
<dbReference type="Gene3D" id="1.10.3810.10">
    <property type="entry name" value="Biosynthetic peptidoglycan transglycosylase-like"/>
    <property type="match status" value="1"/>
</dbReference>
<evidence type="ECO:0000256" key="4">
    <source>
        <dbReference type="ARBA" id="ARBA00022679"/>
    </source>
</evidence>
<feature type="signal peptide" evidence="11">
    <location>
        <begin position="1"/>
        <end position="20"/>
    </location>
</feature>
<evidence type="ECO:0000256" key="6">
    <source>
        <dbReference type="ARBA" id="ARBA00022984"/>
    </source>
</evidence>
<keyword evidence="2" id="KW-1003">Cell membrane</keyword>
<dbReference type="InterPro" id="IPR001264">
    <property type="entry name" value="Glyco_trans_51"/>
</dbReference>
<accession>A0ABR6VGR9</accession>